<reference evidence="2 3" key="1">
    <citation type="journal article" date="2024" name="G3 (Bethesda)">
        <title>Genome assembly of Hibiscus sabdariffa L. provides insights into metabolisms of medicinal natural products.</title>
        <authorList>
            <person name="Kim T."/>
        </authorList>
    </citation>
    <scope>NUCLEOTIDE SEQUENCE [LARGE SCALE GENOMIC DNA]</scope>
    <source>
        <strain evidence="2">TK-2024</strain>
        <tissue evidence="2">Old leaves</tissue>
    </source>
</reference>
<dbReference type="Pfam" id="PF08472">
    <property type="entry name" value="S6PP_C"/>
    <property type="match status" value="1"/>
</dbReference>
<sequence length="374" mass="43966">MITEVVEQKQELELSDINDNKVLDELLMKTDGKSDGLDKPKKGPSDEDSIKILLELPKSKAQIFEGCDDMIKWYIVDGEGEMKQRSRTMAVGLHDCEKIELDVEIGGDVVLQDDFSEAYLKWSLKMWMTLWESCLAKSDNEQWRRAEVEKHDKNLQNLKSSFDPLDTFAHPYRTIQPMNKCTDTNMIGMLYGDKQGKRYQIWLDCISISQIGSDSWLMKFAKWESTGEDRYCCLTTVLLITKQVEESFTWLHTHQIWLDDLEANGEHKNDIHSYSWDHKIEVENFKEISLIWDKIYELQLGYSSDIYVAAPFYWEALLPVQDPFWTKMKKTFGNVWPNHFKKFRIIAYVFKGDHGWFWTKLTPFLSRNGGHPWR</sequence>
<organism evidence="2 3">
    <name type="scientific">Hibiscus sabdariffa</name>
    <name type="common">roselle</name>
    <dbReference type="NCBI Taxonomy" id="183260"/>
    <lineage>
        <taxon>Eukaryota</taxon>
        <taxon>Viridiplantae</taxon>
        <taxon>Streptophyta</taxon>
        <taxon>Embryophyta</taxon>
        <taxon>Tracheophyta</taxon>
        <taxon>Spermatophyta</taxon>
        <taxon>Magnoliopsida</taxon>
        <taxon>eudicotyledons</taxon>
        <taxon>Gunneridae</taxon>
        <taxon>Pentapetalae</taxon>
        <taxon>rosids</taxon>
        <taxon>malvids</taxon>
        <taxon>Malvales</taxon>
        <taxon>Malvaceae</taxon>
        <taxon>Malvoideae</taxon>
        <taxon>Hibiscus</taxon>
    </lineage>
</organism>
<proteinExistence type="predicted"/>
<dbReference type="Proteomes" id="UP001396334">
    <property type="component" value="Unassembled WGS sequence"/>
</dbReference>
<dbReference type="InterPro" id="IPR013679">
    <property type="entry name" value="SPP_C"/>
</dbReference>
<keyword evidence="3" id="KW-1185">Reference proteome</keyword>
<dbReference type="EMBL" id="JBBPBN010000053">
    <property type="protein sequence ID" value="KAK8990833.1"/>
    <property type="molecule type" value="Genomic_DNA"/>
</dbReference>
<feature type="domain" description="Sucrose-phosphatase C-terminal" evidence="1">
    <location>
        <begin position="141"/>
        <end position="258"/>
    </location>
</feature>
<name>A0ABR2PQW7_9ROSI</name>
<dbReference type="SUPFAM" id="SSF54427">
    <property type="entry name" value="NTF2-like"/>
    <property type="match status" value="1"/>
</dbReference>
<dbReference type="InterPro" id="IPR051518">
    <property type="entry name" value="Sucrose_Phosphatase"/>
</dbReference>
<evidence type="ECO:0000259" key="1">
    <source>
        <dbReference type="Pfam" id="PF08472"/>
    </source>
</evidence>
<comment type="caution">
    <text evidence="2">The sequence shown here is derived from an EMBL/GenBank/DDBJ whole genome shotgun (WGS) entry which is preliminary data.</text>
</comment>
<protein>
    <recommendedName>
        <fullName evidence="1">Sucrose-phosphatase C-terminal domain-containing protein</fullName>
    </recommendedName>
</protein>
<dbReference type="InterPro" id="IPR032710">
    <property type="entry name" value="NTF2-like_dom_sf"/>
</dbReference>
<evidence type="ECO:0000313" key="2">
    <source>
        <dbReference type="EMBL" id="KAK8990833.1"/>
    </source>
</evidence>
<dbReference type="PANTHER" id="PTHR46521">
    <property type="entry name" value="SUCROSE-PHOSPHATASE 2-RELATED"/>
    <property type="match status" value="1"/>
</dbReference>
<dbReference type="Gene3D" id="3.10.450.50">
    <property type="match status" value="1"/>
</dbReference>
<evidence type="ECO:0000313" key="3">
    <source>
        <dbReference type="Proteomes" id="UP001396334"/>
    </source>
</evidence>
<gene>
    <name evidence="2" type="ORF">V6N11_028792</name>
</gene>
<dbReference type="PANTHER" id="PTHR46521:SF8">
    <property type="entry name" value="SUCROSE-PHOSPHATASE 3A-RELATED"/>
    <property type="match status" value="1"/>
</dbReference>
<accession>A0ABR2PQW7</accession>